<dbReference type="PANTHER" id="PTHR14336">
    <property type="entry name" value="TANDEM PH DOMAIN CONTAINING PROTEIN"/>
    <property type="match status" value="1"/>
</dbReference>
<dbReference type="SMART" id="SM00233">
    <property type="entry name" value="PH"/>
    <property type="match status" value="2"/>
</dbReference>
<gene>
    <name evidence="3" type="ORF">AZE42_05100</name>
</gene>
<feature type="compositionally biased region" description="Low complexity" evidence="1">
    <location>
        <begin position="276"/>
        <end position="287"/>
    </location>
</feature>
<dbReference type="InterPro" id="IPR051707">
    <property type="entry name" value="PI-Interact_SigTrans_Reg"/>
</dbReference>
<feature type="region of interest" description="Disordered" evidence="1">
    <location>
        <begin position="243"/>
        <end position="290"/>
    </location>
</feature>
<feature type="region of interest" description="Disordered" evidence="1">
    <location>
        <begin position="446"/>
        <end position="499"/>
    </location>
</feature>
<dbReference type="InterPro" id="IPR011993">
    <property type="entry name" value="PH-like_dom_sf"/>
</dbReference>
<organism evidence="3 4">
    <name type="scientific">Rhizopogon vesiculosus</name>
    <dbReference type="NCBI Taxonomy" id="180088"/>
    <lineage>
        <taxon>Eukaryota</taxon>
        <taxon>Fungi</taxon>
        <taxon>Dikarya</taxon>
        <taxon>Basidiomycota</taxon>
        <taxon>Agaricomycotina</taxon>
        <taxon>Agaricomycetes</taxon>
        <taxon>Agaricomycetidae</taxon>
        <taxon>Boletales</taxon>
        <taxon>Suillineae</taxon>
        <taxon>Rhizopogonaceae</taxon>
        <taxon>Rhizopogon</taxon>
    </lineage>
</organism>
<evidence type="ECO:0000313" key="4">
    <source>
        <dbReference type="Proteomes" id="UP000183567"/>
    </source>
</evidence>
<sequence>MTTSRSAPPPSPQEVQRKLSVHSSARPKKAPLVSPAHISGTESDSDSVVLSPDLVSTSYGSTGVLSGSITQPPLSSIAERRSGSGEESDEDDDEEEGGWRTANKIGTPHGSVDEKMIKSGYLWKKGERRKTWKKRWFVLRPAHLAYYKTNAEYQLLRLLDLSDVHSCTPVTLKKHNNTFGVVSAVRTFYLQAESPEEVHRWVQVIQGAREALLTASTQTSLTTPIPIPGAQSTTRRVMVTHSPPQVPQLQNITSSDSEDASPSAKRTYSSSSQNRPTITTSPTQTRTTPKEASKIVLSGYLMKCGSKRHNWRKRWFVLNGEKLVYSGSHMVMVFLHSSDLVLANTAPIEYGYQDAKLHRQFSFSEILDALEFDMRTHKHSAAIPPPSTSPPSSSTAPDDSHGPHTFKIVTTKRTLLLCAPSEEEEIKWLSAIRALIARRSGAGVVPGDLSGSVGSASKPAASGGDAKQGPASSSGLRHKVRNLSISGPSGLPAAPISED</sequence>
<evidence type="ECO:0000259" key="2">
    <source>
        <dbReference type="PROSITE" id="PS50003"/>
    </source>
</evidence>
<feature type="region of interest" description="Disordered" evidence="1">
    <location>
        <begin position="378"/>
        <end position="405"/>
    </location>
</feature>
<dbReference type="OrthoDB" id="2157866at2759"/>
<dbReference type="AlphaFoldDB" id="A0A1J8QAZ8"/>
<evidence type="ECO:0000313" key="3">
    <source>
        <dbReference type="EMBL" id="OJA17147.1"/>
    </source>
</evidence>
<dbReference type="Gene3D" id="2.30.29.30">
    <property type="entry name" value="Pleckstrin-homology domain (PH domain)/Phosphotyrosine-binding domain (PTB)"/>
    <property type="match status" value="2"/>
</dbReference>
<dbReference type="STRING" id="180088.A0A1J8QAZ8"/>
<proteinExistence type="predicted"/>
<feature type="domain" description="PH" evidence="2">
    <location>
        <begin position="115"/>
        <end position="210"/>
    </location>
</feature>
<feature type="compositionally biased region" description="Polar residues" evidence="1">
    <location>
        <begin position="264"/>
        <end position="275"/>
    </location>
</feature>
<dbReference type="SUPFAM" id="SSF50729">
    <property type="entry name" value="PH domain-like"/>
    <property type="match status" value="2"/>
</dbReference>
<dbReference type="InterPro" id="IPR001849">
    <property type="entry name" value="PH_domain"/>
</dbReference>
<dbReference type="PROSITE" id="PS50003">
    <property type="entry name" value="PH_DOMAIN"/>
    <property type="match status" value="2"/>
</dbReference>
<dbReference type="Pfam" id="PF00169">
    <property type="entry name" value="PH"/>
    <property type="match status" value="2"/>
</dbReference>
<accession>A0A1J8QAZ8</accession>
<reference evidence="3 4" key="1">
    <citation type="submission" date="2016-03" db="EMBL/GenBank/DDBJ databases">
        <title>Comparative genomics of the ectomycorrhizal sister species Rhizopogon vinicolor and Rhizopogon vesiculosus (Basidiomycota: Boletales) reveals a divergence of the mating type B locus.</title>
        <authorList>
            <person name="Mujic A.B."/>
            <person name="Kuo A."/>
            <person name="Tritt A."/>
            <person name="Lipzen A."/>
            <person name="Chen C."/>
            <person name="Johnson J."/>
            <person name="Sharma A."/>
            <person name="Barry K."/>
            <person name="Grigoriev I.V."/>
            <person name="Spatafora J.W."/>
        </authorList>
    </citation>
    <scope>NUCLEOTIDE SEQUENCE [LARGE SCALE GENOMIC DNA]</scope>
    <source>
        <strain evidence="3 4">AM-OR11-056</strain>
    </source>
</reference>
<evidence type="ECO:0000256" key="1">
    <source>
        <dbReference type="SAM" id="MobiDB-lite"/>
    </source>
</evidence>
<protein>
    <recommendedName>
        <fullName evidence="2">PH domain-containing protein</fullName>
    </recommendedName>
</protein>
<dbReference type="EMBL" id="LVVM01002162">
    <property type="protein sequence ID" value="OJA17147.1"/>
    <property type="molecule type" value="Genomic_DNA"/>
</dbReference>
<feature type="compositionally biased region" description="Low complexity" evidence="1">
    <location>
        <begin position="46"/>
        <end position="58"/>
    </location>
</feature>
<feature type="domain" description="PH" evidence="2">
    <location>
        <begin position="294"/>
        <end position="437"/>
    </location>
</feature>
<name>A0A1J8QAZ8_9AGAM</name>
<dbReference type="Proteomes" id="UP000183567">
    <property type="component" value="Unassembled WGS sequence"/>
</dbReference>
<keyword evidence="4" id="KW-1185">Reference proteome</keyword>
<feature type="compositionally biased region" description="Polar residues" evidence="1">
    <location>
        <begin position="59"/>
        <end position="74"/>
    </location>
</feature>
<feature type="compositionally biased region" description="Acidic residues" evidence="1">
    <location>
        <begin position="86"/>
        <end position="96"/>
    </location>
</feature>
<comment type="caution">
    <text evidence="3">The sequence shown here is derived from an EMBL/GenBank/DDBJ whole genome shotgun (WGS) entry which is preliminary data.</text>
</comment>
<feature type="region of interest" description="Disordered" evidence="1">
    <location>
        <begin position="1"/>
        <end position="111"/>
    </location>
</feature>
<dbReference type="FunFam" id="2.30.29.30:FF:000286">
    <property type="entry name" value="PH-protein kinase domain containing protein"/>
    <property type="match status" value="1"/>
</dbReference>